<dbReference type="eggNOG" id="KOG2789">
    <property type="taxonomic scope" value="Eukaryota"/>
</dbReference>
<evidence type="ECO:0000313" key="3">
    <source>
        <dbReference type="Proteomes" id="UP000005666"/>
    </source>
</evidence>
<dbReference type="AlphaFoldDB" id="G8BW20"/>
<comment type="similarity">
    <text evidence="1">Belongs to the SIP5 family.</text>
</comment>
<dbReference type="GeneID" id="11535777"/>
<accession>G8BW20</accession>
<dbReference type="PANTHER" id="PTHR31315">
    <property type="entry name" value="PROTEIN SIP5"/>
    <property type="match status" value="1"/>
</dbReference>
<dbReference type="Proteomes" id="UP000005666">
    <property type="component" value="Chromosome 7"/>
</dbReference>
<evidence type="ECO:0008006" key="4">
    <source>
        <dbReference type="Google" id="ProtNLM"/>
    </source>
</evidence>
<dbReference type="GO" id="GO:0005737">
    <property type="term" value="C:cytoplasm"/>
    <property type="evidence" value="ECO:0007669"/>
    <property type="project" value="TreeGrafter"/>
</dbReference>
<sequence length="322" mass="37060">MGSAVSKPNLTDFEQAIHSKEEKRRYRINALNQVVSAVGSKLERDDRLKGEGDRKYFLDLENFSDNEIAQAKNLIAKIDETIDGGFLAPTDHYYHKNLDFDTFTLRTLIKERKLQPFYKPISSTEMEKYRNNGIGLINHIKNLPPNNIPIESKKLKADNNCYSPIQEQIDKWESIENDLYFKALNSAESEYSDYLPNDRLLTLLHTDSILCSNCDRYFASNINRSWCCKKPICSGCLLNIQKLKPTDACISCPFCRKCNLTVYYEPFNNIRTSSFSSPKSKESNSLPSKFKILINNLKYGYKIETVEVSIFRPSIANNKILQ</sequence>
<organism evidence="2 3">
    <name type="scientific">Tetrapisispora phaffii (strain ATCC 24235 / CBS 4417 / NBRC 1672 / NRRL Y-8282 / UCD 70-5)</name>
    <name type="common">Yeast</name>
    <name type="synonym">Fabospora phaffii</name>
    <dbReference type="NCBI Taxonomy" id="1071381"/>
    <lineage>
        <taxon>Eukaryota</taxon>
        <taxon>Fungi</taxon>
        <taxon>Dikarya</taxon>
        <taxon>Ascomycota</taxon>
        <taxon>Saccharomycotina</taxon>
        <taxon>Saccharomycetes</taxon>
        <taxon>Saccharomycetales</taxon>
        <taxon>Saccharomycetaceae</taxon>
        <taxon>Tetrapisispora</taxon>
    </lineage>
</organism>
<dbReference type="InterPro" id="IPR039301">
    <property type="entry name" value="Sip5/DA2"/>
</dbReference>
<dbReference type="EMBL" id="HE612862">
    <property type="protein sequence ID" value="CCE64098.1"/>
    <property type="molecule type" value="Genomic_DNA"/>
</dbReference>
<dbReference type="STRING" id="1071381.G8BW20"/>
<gene>
    <name evidence="2" type="primary">TPHA0G02610</name>
    <name evidence="2" type="ordered locus">TPHA_0G02610</name>
</gene>
<name>G8BW20_TETPH</name>
<dbReference type="HOGENOM" id="CLU_863756_0_0_1"/>
<evidence type="ECO:0000256" key="1">
    <source>
        <dbReference type="ARBA" id="ARBA00010402"/>
    </source>
</evidence>
<dbReference type="OrthoDB" id="21471at2759"/>
<dbReference type="RefSeq" id="XP_003686532.1">
    <property type="nucleotide sequence ID" value="XM_003686484.1"/>
</dbReference>
<reference evidence="2 3" key="1">
    <citation type="journal article" date="2011" name="Proc. Natl. Acad. Sci. U.S.A.">
        <title>Evolutionary erosion of yeast sex chromosomes by mating-type switching accidents.</title>
        <authorList>
            <person name="Gordon J.L."/>
            <person name="Armisen D."/>
            <person name="Proux-Wera E."/>
            <person name="Oheigeartaigh S.S."/>
            <person name="Byrne K.P."/>
            <person name="Wolfe K.H."/>
        </authorList>
    </citation>
    <scope>NUCLEOTIDE SEQUENCE [LARGE SCALE GENOMIC DNA]</scope>
    <source>
        <strain evidence="3">ATCC 24235 / CBS 4417 / NBRC 1672 / NRRL Y-8282 / UCD 70-5</strain>
    </source>
</reference>
<dbReference type="PANTHER" id="PTHR31315:SF1">
    <property type="entry name" value="PROTEIN SIP5"/>
    <property type="match status" value="1"/>
</dbReference>
<protein>
    <recommendedName>
        <fullName evidence="4">RING-type domain-containing protein</fullName>
    </recommendedName>
</protein>
<evidence type="ECO:0000313" key="2">
    <source>
        <dbReference type="EMBL" id="CCE64098.1"/>
    </source>
</evidence>
<keyword evidence="3" id="KW-1185">Reference proteome</keyword>
<proteinExistence type="inferred from homology"/>
<dbReference type="KEGG" id="tpf:TPHA_0G02610"/>